<evidence type="ECO:0000313" key="2">
    <source>
        <dbReference type="Proteomes" id="UP000299102"/>
    </source>
</evidence>
<keyword evidence="2" id="KW-1185">Reference proteome</keyword>
<accession>A0A4C1V617</accession>
<dbReference type="Proteomes" id="UP000299102">
    <property type="component" value="Unassembled WGS sequence"/>
</dbReference>
<organism evidence="1 2">
    <name type="scientific">Eumeta variegata</name>
    <name type="common">Bagworm moth</name>
    <name type="synonym">Eumeta japonica</name>
    <dbReference type="NCBI Taxonomy" id="151549"/>
    <lineage>
        <taxon>Eukaryota</taxon>
        <taxon>Metazoa</taxon>
        <taxon>Ecdysozoa</taxon>
        <taxon>Arthropoda</taxon>
        <taxon>Hexapoda</taxon>
        <taxon>Insecta</taxon>
        <taxon>Pterygota</taxon>
        <taxon>Neoptera</taxon>
        <taxon>Endopterygota</taxon>
        <taxon>Lepidoptera</taxon>
        <taxon>Glossata</taxon>
        <taxon>Ditrysia</taxon>
        <taxon>Tineoidea</taxon>
        <taxon>Psychidae</taxon>
        <taxon>Oiketicinae</taxon>
        <taxon>Eumeta</taxon>
    </lineage>
</organism>
<sequence length="254" mass="28098">MAGRAITSSCRSRNLISARARDALGAVTLLCMAWAGLGGDLATRLIRPSARGPNEPHPLRRDVYGALCYCNTCEKYLELEQRDGEDTIGSKPFEECHIIPRNVDLLAHSTSITSLPIRHRIPSQEVSKALVTPLDVVMDYSDHRLLGGWDAHLSLENEKKKEEEAAFVLTKTIEREAIQPGVIGCAHAALELCHGLSDSQFWYIRKVSRFFEPRETKSGPNPKAAMDRARPREPEGYYPLCYATLHTGGGAGNE</sequence>
<name>A0A4C1V617_EUMVA</name>
<protein>
    <submittedName>
        <fullName evidence="1">Uncharacterized protein</fullName>
    </submittedName>
</protein>
<proteinExistence type="predicted"/>
<reference evidence="1 2" key="1">
    <citation type="journal article" date="2019" name="Commun. Biol.">
        <title>The bagworm genome reveals a unique fibroin gene that provides high tensile strength.</title>
        <authorList>
            <person name="Kono N."/>
            <person name="Nakamura H."/>
            <person name="Ohtoshi R."/>
            <person name="Tomita M."/>
            <person name="Numata K."/>
            <person name="Arakawa K."/>
        </authorList>
    </citation>
    <scope>NUCLEOTIDE SEQUENCE [LARGE SCALE GENOMIC DNA]</scope>
</reference>
<dbReference type="AlphaFoldDB" id="A0A4C1V617"/>
<comment type="caution">
    <text evidence="1">The sequence shown here is derived from an EMBL/GenBank/DDBJ whole genome shotgun (WGS) entry which is preliminary data.</text>
</comment>
<gene>
    <name evidence="1" type="ORF">EVAR_17038_1</name>
</gene>
<evidence type="ECO:0000313" key="1">
    <source>
        <dbReference type="EMBL" id="GBP33712.1"/>
    </source>
</evidence>
<dbReference type="EMBL" id="BGZK01000278">
    <property type="protein sequence ID" value="GBP33712.1"/>
    <property type="molecule type" value="Genomic_DNA"/>
</dbReference>